<name>A0A0F7LA21_9VIRU</name>
<dbReference type="SUPFAM" id="SSF52980">
    <property type="entry name" value="Restriction endonuclease-like"/>
    <property type="match status" value="1"/>
</dbReference>
<accession>A0A0F7LA21</accession>
<evidence type="ECO:0000313" key="1">
    <source>
        <dbReference type="EMBL" id="AKH48800.1"/>
    </source>
</evidence>
<protein>
    <submittedName>
        <fullName evidence="1">Endodeoxyribonuclease</fullName>
    </submittedName>
</protein>
<dbReference type="CDD" id="cd22324">
    <property type="entry name" value="Endonuclease_I"/>
    <property type="match status" value="1"/>
</dbReference>
<dbReference type="GO" id="GO:0008833">
    <property type="term" value="F:deoxyribonuclease IV (phage-T4-induced) activity"/>
    <property type="evidence" value="ECO:0007669"/>
    <property type="project" value="InterPro"/>
</dbReference>
<dbReference type="GO" id="GO:0015074">
    <property type="term" value="P:DNA integration"/>
    <property type="evidence" value="ECO:0007669"/>
    <property type="project" value="InterPro"/>
</dbReference>
<reference evidence="1" key="2">
    <citation type="submission" date="2015-03" db="EMBL/GenBank/DDBJ databases">
        <authorList>
            <person name="Chow C.-E.T."/>
            <person name="Winget D.M."/>
            <person name="White R.A.III."/>
            <person name="Hallam S.J."/>
            <person name="Suttle C.A."/>
        </authorList>
    </citation>
    <scope>NUCLEOTIDE SEQUENCE</scope>
    <source>
        <strain evidence="1">Oxic3_3</strain>
    </source>
</reference>
<organism evidence="1">
    <name type="scientific">uncultured marine virus</name>
    <dbReference type="NCBI Taxonomy" id="186617"/>
    <lineage>
        <taxon>Viruses</taxon>
        <taxon>environmental samples</taxon>
    </lineage>
</organism>
<dbReference type="InterPro" id="IPR008029">
    <property type="entry name" value="Phage_T7_Gp3_endoDNaseI"/>
</dbReference>
<dbReference type="Pfam" id="PF05367">
    <property type="entry name" value="Phage_endo_I"/>
    <property type="match status" value="1"/>
</dbReference>
<dbReference type="Gene3D" id="3.40.91.30">
    <property type="match status" value="1"/>
</dbReference>
<dbReference type="GO" id="GO:0016032">
    <property type="term" value="P:viral process"/>
    <property type="evidence" value="ECO:0007669"/>
    <property type="project" value="InterPro"/>
</dbReference>
<dbReference type="InterPro" id="IPR011335">
    <property type="entry name" value="Restrct_endonuc-II-like"/>
</dbReference>
<dbReference type="EMBL" id="KR029609">
    <property type="protein sequence ID" value="AKH48800.1"/>
    <property type="molecule type" value="Genomic_DNA"/>
</dbReference>
<sequence length="197" mass="22817">MKVEYLNKLLKALVLLKLKGVMLTEGKHLTKHSMPKTKKKSKQTFRSGFEERIASQLRRNGIKYSYESLVIEYKKLSTYTPDFILPNGIIIETKGRWVTEDRTKHLLVKQQHPDLDIRLLFQNAYNKIRKGSKTTYAMWCEKKGILYAHKQIPKSWLSLVRISSVQSVDRVTLLESTQTEAQNVSAVIHTVEADNKL</sequence>
<proteinExistence type="predicted"/>
<reference evidence="1" key="1">
    <citation type="journal article" date="2015" name="Front. Microbiol.">
        <title>Combining genomic sequencing methods to explore viral diversity and reveal potential virus-host interactions.</title>
        <authorList>
            <person name="Chow C.E."/>
            <person name="Winget D.M."/>
            <person name="White R.A.III."/>
            <person name="Hallam S.J."/>
            <person name="Suttle C.A."/>
        </authorList>
    </citation>
    <scope>NUCLEOTIDE SEQUENCE</scope>
    <source>
        <strain evidence="1">Oxic3_3</strain>
    </source>
</reference>